<gene>
    <name evidence="1" type="ORF">AVEN_90652_1</name>
</gene>
<evidence type="ECO:0000313" key="2">
    <source>
        <dbReference type="Proteomes" id="UP000499080"/>
    </source>
</evidence>
<keyword evidence="2" id="KW-1185">Reference proteome</keyword>
<name>A0A4Y2HK00_ARAVE</name>
<organism evidence="1 2">
    <name type="scientific">Araneus ventricosus</name>
    <name type="common">Orbweaver spider</name>
    <name type="synonym">Epeira ventricosa</name>
    <dbReference type="NCBI Taxonomy" id="182803"/>
    <lineage>
        <taxon>Eukaryota</taxon>
        <taxon>Metazoa</taxon>
        <taxon>Ecdysozoa</taxon>
        <taxon>Arthropoda</taxon>
        <taxon>Chelicerata</taxon>
        <taxon>Arachnida</taxon>
        <taxon>Araneae</taxon>
        <taxon>Araneomorphae</taxon>
        <taxon>Entelegynae</taxon>
        <taxon>Araneoidea</taxon>
        <taxon>Araneidae</taxon>
        <taxon>Araneus</taxon>
    </lineage>
</organism>
<accession>A0A4Y2HK00</accession>
<protein>
    <submittedName>
        <fullName evidence="1">Uncharacterized protein</fullName>
    </submittedName>
</protein>
<reference evidence="1 2" key="1">
    <citation type="journal article" date="2019" name="Sci. Rep.">
        <title>Orb-weaving spider Araneus ventricosus genome elucidates the spidroin gene catalogue.</title>
        <authorList>
            <person name="Kono N."/>
            <person name="Nakamura H."/>
            <person name="Ohtoshi R."/>
            <person name="Moran D.A.P."/>
            <person name="Shinohara A."/>
            <person name="Yoshida Y."/>
            <person name="Fujiwara M."/>
            <person name="Mori M."/>
            <person name="Tomita M."/>
            <person name="Arakawa K."/>
        </authorList>
    </citation>
    <scope>NUCLEOTIDE SEQUENCE [LARGE SCALE GENOMIC DNA]</scope>
</reference>
<sequence>MEYHAHQEPSELRHGVDDEFEFEEGGKPLEVFFESEHKCGADSPECPLGNKSTSKYRGKSEFYPNATYVLRVTSTNRRCHTSLLAWTLLDMLNQMGLELPWTIKEMPDSIPLERDFSDGLM</sequence>
<proteinExistence type="predicted"/>
<comment type="caution">
    <text evidence="1">The sequence shown here is derived from an EMBL/GenBank/DDBJ whole genome shotgun (WGS) entry which is preliminary data.</text>
</comment>
<dbReference type="EMBL" id="BGPR01001983">
    <property type="protein sequence ID" value="GBM65558.1"/>
    <property type="molecule type" value="Genomic_DNA"/>
</dbReference>
<evidence type="ECO:0000313" key="1">
    <source>
        <dbReference type="EMBL" id="GBM65558.1"/>
    </source>
</evidence>
<dbReference type="Proteomes" id="UP000499080">
    <property type="component" value="Unassembled WGS sequence"/>
</dbReference>
<dbReference type="AlphaFoldDB" id="A0A4Y2HK00"/>